<organism evidence="8 9">
    <name type="scientific">Lentibacillus salicampi</name>
    <dbReference type="NCBI Taxonomy" id="175306"/>
    <lineage>
        <taxon>Bacteria</taxon>
        <taxon>Bacillati</taxon>
        <taxon>Bacillota</taxon>
        <taxon>Bacilli</taxon>
        <taxon>Bacillales</taxon>
        <taxon>Bacillaceae</taxon>
        <taxon>Lentibacillus</taxon>
    </lineage>
</organism>
<feature type="domain" description="ABC transmembrane type-1" evidence="7">
    <location>
        <begin position="359"/>
        <end position="549"/>
    </location>
</feature>
<dbReference type="CDD" id="cd06261">
    <property type="entry name" value="TM_PBP2"/>
    <property type="match status" value="2"/>
</dbReference>
<proteinExistence type="inferred from homology"/>
<feature type="transmembrane region" description="Helical" evidence="6">
    <location>
        <begin position="26"/>
        <end position="51"/>
    </location>
</feature>
<comment type="similarity">
    <text evidence="6">Belongs to the binding-protein-dependent transport system permease family.</text>
</comment>
<feature type="transmembrane region" description="Helical" evidence="6">
    <location>
        <begin position="83"/>
        <end position="105"/>
    </location>
</feature>
<evidence type="ECO:0000256" key="1">
    <source>
        <dbReference type="ARBA" id="ARBA00004141"/>
    </source>
</evidence>
<dbReference type="PANTHER" id="PTHR43496:SF1">
    <property type="entry name" value="POLYGALACTURONAN_RHAMNOGALACTURONAN TRANSPORT SYSTEM PERMEASE PROTEIN YTEP"/>
    <property type="match status" value="1"/>
</dbReference>
<keyword evidence="5 6" id="KW-0472">Membrane</keyword>
<keyword evidence="2 6" id="KW-0813">Transport</keyword>
<dbReference type="AlphaFoldDB" id="A0A4Y9A9N1"/>
<gene>
    <name evidence="8" type="ORF">E4U82_14750</name>
</gene>
<dbReference type="Proteomes" id="UP000298484">
    <property type="component" value="Unassembled WGS sequence"/>
</dbReference>
<comment type="caution">
    <text evidence="8">The sequence shown here is derived from an EMBL/GenBank/DDBJ whole genome shotgun (WGS) entry which is preliminary data.</text>
</comment>
<dbReference type="InterPro" id="IPR035906">
    <property type="entry name" value="MetI-like_sf"/>
</dbReference>
<feature type="transmembrane region" description="Helical" evidence="6">
    <location>
        <begin position="397"/>
        <end position="417"/>
    </location>
</feature>
<evidence type="ECO:0000256" key="4">
    <source>
        <dbReference type="ARBA" id="ARBA00022989"/>
    </source>
</evidence>
<dbReference type="GO" id="GO:0055085">
    <property type="term" value="P:transmembrane transport"/>
    <property type="evidence" value="ECO:0007669"/>
    <property type="project" value="InterPro"/>
</dbReference>
<dbReference type="PROSITE" id="PS50928">
    <property type="entry name" value="ABC_TM1"/>
    <property type="match status" value="2"/>
</dbReference>
<keyword evidence="3 6" id="KW-0812">Transmembrane</keyword>
<feature type="transmembrane region" description="Helical" evidence="6">
    <location>
        <begin position="117"/>
        <end position="139"/>
    </location>
</feature>
<sequence>MESVQPSNVQQKPSPGTWRRFWAEPWFAILTIILALAILLFIVAPVFAVLLKSFGLGTGSFTFEYYTKFFQESYYLNALYNSVMSSLITTFVVVMLSVAVSLYVTRSNNFLAKSYKGIALLPLVAPPFIFSLALIILFGRSGVVTNFFGDLFGPEFSIYGFWGVVLAQIIGYFPIGYMLIESTFRNMNANLEYAAQDLGANQWKTLGGITLPLAKSGIIKGALLVFVMALADFSNPLIIGGGESFLASEAYLLVVGQQNLEQAAVLGVFLILPSLIIFIFQTYILKDSDIATISGDSGIANVPLSKPVKALVGTISTIFSAFVLLMFVMVVLGAFVKIIGINNTFTLDHFNNQTGWGSLYNSLLVSLISALLAAGLGILQGFLFARKVIPGKKMLEFLTLFGLAVPGTVMGIGYVLIFNGPPFFLTGTVLLLVLNMTFRKIGVGLEAAISKMHQIDMSMEEASNDLGAGPYKTFFKVIVPLLTPAFVAGFVYAFMTAMVSISSVVFLISPGTNLVAVYILNLAEQGKVGLASAMSFIMIVIVLMCLALLKFIERRTGVRI</sequence>
<evidence type="ECO:0000256" key="5">
    <source>
        <dbReference type="ARBA" id="ARBA00023136"/>
    </source>
</evidence>
<accession>A0A4Y9A9N1</accession>
<dbReference type="PANTHER" id="PTHR43496">
    <property type="entry name" value="PROTEIN LPLB"/>
    <property type="match status" value="1"/>
</dbReference>
<feature type="transmembrane region" description="Helical" evidence="6">
    <location>
        <begin position="481"/>
        <end position="508"/>
    </location>
</feature>
<evidence type="ECO:0000256" key="6">
    <source>
        <dbReference type="RuleBase" id="RU363032"/>
    </source>
</evidence>
<feature type="transmembrane region" description="Helical" evidence="6">
    <location>
        <begin position="528"/>
        <end position="549"/>
    </location>
</feature>
<reference evidence="8 9" key="1">
    <citation type="submission" date="2019-03" db="EMBL/GenBank/DDBJ databases">
        <title>Genome sequence of Lentibacillus salicampi ATCC BAA-719.</title>
        <authorList>
            <person name="Maclea K.S."/>
            <person name="Simoes Junior M."/>
        </authorList>
    </citation>
    <scope>NUCLEOTIDE SEQUENCE [LARGE SCALE GENOMIC DNA]</scope>
    <source>
        <strain evidence="8 9">ATCC BAA-719</strain>
    </source>
</reference>
<keyword evidence="4 6" id="KW-1133">Transmembrane helix</keyword>
<dbReference type="RefSeq" id="WP_135110920.1">
    <property type="nucleotide sequence ID" value="NZ_SRHY01000032.1"/>
</dbReference>
<feature type="domain" description="ABC transmembrane type-1" evidence="7">
    <location>
        <begin position="79"/>
        <end position="281"/>
    </location>
</feature>
<dbReference type="SUPFAM" id="SSF161098">
    <property type="entry name" value="MetI-like"/>
    <property type="match status" value="2"/>
</dbReference>
<feature type="transmembrane region" description="Helical" evidence="6">
    <location>
        <begin position="159"/>
        <end position="180"/>
    </location>
</feature>
<dbReference type="GO" id="GO:0005886">
    <property type="term" value="C:plasma membrane"/>
    <property type="evidence" value="ECO:0007669"/>
    <property type="project" value="UniProtKB-SubCell"/>
</dbReference>
<dbReference type="EMBL" id="SRHY01000032">
    <property type="protein sequence ID" value="TFJ92012.1"/>
    <property type="molecule type" value="Genomic_DNA"/>
</dbReference>
<evidence type="ECO:0000256" key="2">
    <source>
        <dbReference type="ARBA" id="ARBA00022448"/>
    </source>
</evidence>
<evidence type="ECO:0000313" key="8">
    <source>
        <dbReference type="EMBL" id="TFJ92012.1"/>
    </source>
</evidence>
<dbReference type="Gene3D" id="1.10.3720.10">
    <property type="entry name" value="MetI-like"/>
    <property type="match status" value="2"/>
</dbReference>
<dbReference type="Pfam" id="PF00528">
    <property type="entry name" value="BPD_transp_1"/>
    <property type="match status" value="2"/>
</dbReference>
<protein>
    <submittedName>
        <fullName evidence="8">Iron ABC transporter permease</fullName>
    </submittedName>
</protein>
<evidence type="ECO:0000313" key="9">
    <source>
        <dbReference type="Proteomes" id="UP000298484"/>
    </source>
</evidence>
<feature type="transmembrane region" description="Helical" evidence="6">
    <location>
        <begin position="262"/>
        <end position="285"/>
    </location>
</feature>
<dbReference type="InterPro" id="IPR000515">
    <property type="entry name" value="MetI-like"/>
</dbReference>
<keyword evidence="9" id="KW-1185">Reference proteome</keyword>
<dbReference type="OrthoDB" id="9776648at2"/>
<evidence type="ECO:0000256" key="3">
    <source>
        <dbReference type="ARBA" id="ARBA00022692"/>
    </source>
</evidence>
<name>A0A4Y9A9N1_9BACI</name>
<comment type="subcellular location">
    <subcellularLocation>
        <location evidence="6">Cell membrane</location>
        <topology evidence="6">Multi-pass membrane protein</topology>
    </subcellularLocation>
    <subcellularLocation>
        <location evidence="1">Membrane</location>
        <topology evidence="1">Multi-pass membrane protein</topology>
    </subcellularLocation>
</comment>
<feature type="transmembrane region" description="Helical" evidence="6">
    <location>
        <begin position="310"/>
        <end position="339"/>
    </location>
</feature>
<feature type="transmembrane region" description="Helical" evidence="6">
    <location>
        <begin position="359"/>
        <end position="385"/>
    </location>
</feature>
<feature type="transmembrane region" description="Helical" evidence="6">
    <location>
        <begin position="423"/>
        <end position="442"/>
    </location>
</feature>
<evidence type="ECO:0000259" key="7">
    <source>
        <dbReference type="PROSITE" id="PS50928"/>
    </source>
</evidence>